<keyword evidence="3" id="KW-1185">Reference proteome</keyword>
<evidence type="ECO:0000313" key="2">
    <source>
        <dbReference type="EMBL" id="AFZ49463.1"/>
    </source>
</evidence>
<dbReference type="EMBL" id="CP003944">
    <property type="protein sequence ID" value="AFZ49463.1"/>
    <property type="molecule type" value="Genomic_DNA"/>
</dbReference>
<dbReference type="KEGG" id="dsl:Dacsa_0704"/>
<dbReference type="AlphaFoldDB" id="K9YTL5"/>
<name>K9YTL5_DACS8</name>
<organism evidence="2 3">
    <name type="scientific">Dactylococcopsis salina (strain PCC 8305)</name>
    <name type="common">Myxobactron salinum</name>
    <dbReference type="NCBI Taxonomy" id="13035"/>
    <lineage>
        <taxon>Bacteria</taxon>
        <taxon>Bacillati</taxon>
        <taxon>Cyanobacteriota</taxon>
        <taxon>Cyanophyceae</taxon>
        <taxon>Nodosilineales</taxon>
        <taxon>Cymatolegaceae</taxon>
        <taxon>Dactylococcopsis</taxon>
    </lineage>
</organism>
<protein>
    <submittedName>
        <fullName evidence="2">Uncharacterized protein</fullName>
    </submittedName>
</protein>
<feature type="region of interest" description="Disordered" evidence="1">
    <location>
        <begin position="39"/>
        <end position="58"/>
    </location>
</feature>
<proteinExistence type="predicted"/>
<sequence>MECLHPWNVSTRNPTSISDQLIDEPGAGKTTQFYFGHSRQQARQNRNSGQAVGRDFLS</sequence>
<reference evidence="2" key="1">
    <citation type="submission" date="2012-04" db="EMBL/GenBank/DDBJ databases">
        <title>Finished genome of Dactylococcopsis salina PCC 8305.</title>
        <authorList>
            <consortium name="US DOE Joint Genome Institute"/>
            <person name="Gugger M."/>
            <person name="Coursin T."/>
            <person name="Rippka R."/>
            <person name="Tandeau De Marsac N."/>
            <person name="Huntemann M."/>
            <person name="Wei C.-L."/>
            <person name="Han J."/>
            <person name="Detter J.C."/>
            <person name="Han C."/>
            <person name="Tapia R."/>
            <person name="Daligault H."/>
            <person name="Chen A."/>
            <person name="Krypides N."/>
            <person name="Mavromatis K."/>
            <person name="Markowitz V."/>
            <person name="Szeto E."/>
            <person name="Ivanova N."/>
            <person name="Ovchinnikova G."/>
            <person name="Pagani I."/>
            <person name="Pati A."/>
            <person name="Goodwin L."/>
            <person name="Peters L."/>
            <person name="Pitluck S."/>
            <person name="Woyke T."/>
            <person name="Kerfeld C."/>
        </authorList>
    </citation>
    <scope>NUCLEOTIDE SEQUENCE [LARGE SCALE GENOMIC DNA]</scope>
    <source>
        <strain evidence="2">PCC 8305</strain>
    </source>
</reference>
<feature type="compositionally biased region" description="Polar residues" evidence="1">
    <location>
        <begin position="39"/>
        <end position="50"/>
    </location>
</feature>
<accession>K9YTL5</accession>
<evidence type="ECO:0000256" key="1">
    <source>
        <dbReference type="SAM" id="MobiDB-lite"/>
    </source>
</evidence>
<evidence type="ECO:0000313" key="3">
    <source>
        <dbReference type="Proteomes" id="UP000010482"/>
    </source>
</evidence>
<dbReference type="HOGENOM" id="CLU_2971883_0_0_3"/>
<dbReference type="STRING" id="13035.Dacsa_0704"/>
<dbReference type="RefSeq" id="WP_015228475.1">
    <property type="nucleotide sequence ID" value="NC_019780.1"/>
</dbReference>
<dbReference type="Proteomes" id="UP000010482">
    <property type="component" value="Chromosome"/>
</dbReference>
<gene>
    <name evidence="2" type="ORF">Dacsa_0704</name>
</gene>